<keyword evidence="4" id="KW-1185">Reference proteome</keyword>
<dbReference type="InterPro" id="IPR050710">
    <property type="entry name" value="Band7/mec-2_domain"/>
</dbReference>
<dbReference type="eggNOG" id="KOG2620">
    <property type="taxonomic scope" value="Eukaryota"/>
</dbReference>
<evidence type="ECO:0000313" key="3">
    <source>
        <dbReference type="EMBL" id="EFN56851.1"/>
    </source>
</evidence>
<dbReference type="SMART" id="SM00244">
    <property type="entry name" value="PHB"/>
    <property type="match status" value="1"/>
</dbReference>
<dbReference type="Gene3D" id="3.30.479.30">
    <property type="entry name" value="Band 7 domain"/>
    <property type="match status" value="1"/>
</dbReference>
<evidence type="ECO:0000313" key="4">
    <source>
        <dbReference type="Proteomes" id="UP000008141"/>
    </source>
</evidence>
<feature type="region of interest" description="Disordered" evidence="1">
    <location>
        <begin position="269"/>
        <end position="390"/>
    </location>
</feature>
<dbReference type="PANTHER" id="PTHR43327:SF10">
    <property type="entry name" value="STOMATIN-LIKE PROTEIN 2, MITOCHONDRIAL"/>
    <property type="match status" value="1"/>
</dbReference>
<evidence type="ECO:0000259" key="2">
    <source>
        <dbReference type="SMART" id="SM00244"/>
    </source>
</evidence>
<sequence length="390" mass="41460">MGTVLSTATIGITGTKAASIPRRRYGWLRRLRCVTTVEEANLEVVERWGCFQRVARPGLGCVWCCLGETVAGRLSTSLQHQEVQFAGKTRDGVWVEMVLSVQYRVAEEGAYAAFYSLEDPVGQVTSYVLDAVGMAVAGLEVEGLFEQREGMVAQVQRGLGSVLRGYGYELEACLVTVLTPTETVRDAMSAVKAAQRQREAAWEQGEADKFRAVKHAEASSESKYLQGQGMARFLIAFAAGARDAMRVMVTGRIKQEDLAFPEAPPANEAAALAAAAAPPHPPHAHAEDGAQQGRSHAQEEEQQQQPHLPQHHHQHRKAPPGLAGGNGGLGRPLLQPAAGPGPGHAAKPSDAAVVARIGEPALLPPQAPASPSRAGGARGHKKAVAAERLP</sequence>
<dbReference type="InterPro" id="IPR001107">
    <property type="entry name" value="Band_7"/>
</dbReference>
<reference evidence="3 4" key="1">
    <citation type="journal article" date="2010" name="Plant Cell">
        <title>The Chlorella variabilis NC64A genome reveals adaptation to photosymbiosis, coevolution with viruses, and cryptic sex.</title>
        <authorList>
            <person name="Blanc G."/>
            <person name="Duncan G."/>
            <person name="Agarkova I."/>
            <person name="Borodovsky M."/>
            <person name="Gurnon J."/>
            <person name="Kuo A."/>
            <person name="Lindquist E."/>
            <person name="Lucas S."/>
            <person name="Pangilinan J."/>
            <person name="Polle J."/>
            <person name="Salamov A."/>
            <person name="Terry A."/>
            <person name="Yamada T."/>
            <person name="Dunigan D.D."/>
            <person name="Grigoriev I.V."/>
            <person name="Claverie J.M."/>
            <person name="Van Etten J.L."/>
        </authorList>
    </citation>
    <scope>NUCLEOTIDE SEQUENCE [LARGE SCALE GENOMIC DNA]</scope>
    <source>
        <strain evidence="3 4">NC64A</strain>
    </source>
</reference>
<dbReference type="InParanoid" id="E1ZBG7"/>
<name>E1ZBG7_CHLVA</name>
<feature type="compositionally biased region" description="Low complexity" evidence="1">
    <location>
        <begin position="331"/>
        <end position="346"/>
    </location>
</feature>
<dbReference type="SUPFAM" id="SSF117892">
    <property type="entry name" value="Band 7/SPFH domain"/>
    <property type="match status" value="1"/>
</dbReference>
<dbReference type="RefSeq" id="XP_005848953.1">
    <property type="nucleotide sequence ID" value="XM_005848891.1"/>
</dbReference>
<evidence type="ECO:0000256" key="1">
    <source>
        <dbReference type="SAM" id="MobiDB-lite"/>
    </source>
</evidence>
<dbReference type="Proteomes" id="UP000008141">
    <property type="component" value="Unassembled WGS sequence"/>
</dbReference>
<protein>
    <recommendedName>
        <fullName evidence="2">Band 7 domain-containing protein</fullName>
    </recommendedName>
</protein>
<dbReference type="EMBL" id="GL433841">
    <property type="protein sequence ID" value="EFN56851.1"/>
    <property type="molecule type" value="Genomic_DNA"/>
</dbReference>
<dbReference type="OrthoDB" id="514649at2759"/>
<feature type="domain" description="Band 7" evidence="2">
    <location>
        <begin position="32"/>
        <end position="192"/>
    </location>
</feature>
<dbReference type="AlphaFoldDB" id="E1ZBG7"/>
<organism evidence="4">
    <name type="scientific">Chlorella variabilis</name>
    <name type="common">Green alga</name>
    <dbReference type="NCBI Taxonomy" id="554065"/>
    <lineage>
        <taxon>Eukaryota</taxon>
        <taxon>Viridiplantae</taxon>
        <taxon>Chlorophyta</taxon>
        <taxon>core chlorophytes</taxon>
        <taxon>Trebouxiophyceae</taxon>
        <taxon>Chlorellales</taxon>
        <taxon>Chlorellaceae</taxon>
        <taxon>Chlorella clade</taxon>
        <taxon>Chlorella</taxon>
    </lineage>
</organism>
<dbReference type="Pfam" id="PF01145">
    <property type="entry name" value="Band_7"/>
    <property type="match status" value="1"/>
</dbReference>
<feature type="compositionally biased region" description="Basic residues" evidence="1">
    <location>
        <begin position="309"/>
        <end position="318"/>
    </location>
</feature>
<proteinExistence type="predicted"/>
<gene>
    <name evidence="3" type="ORF">CHLNCDRAFT_144448</name>
</gene>
<dbReference type="InterPro" id="IPR036013">
    <property type="entry name" value="Band_7/SPFH_dom_sf"/>
</dbReference>
<accession>E1ZBG7</accession>
<dbReference type="KEGG" id="cvr:CHLNCDRAFT_144448"/>
<dbReference type="STRING" id="554065.E1ZBG7"/>
<dbReference type="PANTHER" id="PTHR43327">
    <property type="entry name" value="STOMATIN-LIKE PROTEIN 2, MITOCHONDRIAL"/>
    <property type="match status" value="1"/>
</dbReference>
<dbReference type="GeneID" id="17356257"/>